<evidence type="ECO:0000256" key="8">
    <source>
        <dbReference type="ARBA" id="ARBA00022801"/>
    </source>
</evidence>
<evidence type="ECO:0000256" key="7">
    <source>
        <dbReference type="ARBA" id="ARBA00022723"/>
    </source>
</evidence>
<keyword evidence="7" id="KW-0479">Metal-binding</keyword>
<dbReference type="Pfam" id="PF02163">
    <property type="entry name" value="Peptidase_M50"/>
    <property type="match status" value="1"/>
</dbReference>
<evidence type="ECO:0000256" key="4">
    <source>
        <dbReference type="ARBA" id="ARBA00022475"/>
    </source>
</evidence>
<evidence type="ECO:0000256" key="6">
    <source>
        <dbReference type="ARBA" id="ARBA00022692"/>
    </source>
</evidence>
<keyword evidence="8" id="KW-0378">Hydrolase</keyword>
<comment type="caution">
    <text evidence="15">The sequence shown here is derived from an EMBL/GenBank/DDBJ whole genome shotgun (WGS) entry which is preliminary data.</text>
</comment>
<evidence type="ECO:0000256" key="3">
    <source>
        <dbReference type="ARBA" id="ARBA00007931"/>
    </source>
</evidence>
<name>A0A1G1WEC6_9BACT</name>
<evidence type="ECO:0000256" key="11">
    <source>
        <dbReference type="ARBA" id="ARBA00023049"/>
    </source>
</evidence>
<comment type="similarity">
    <text evidence="3">Belongs to the peptidase M50B family.</text>
</comment>
<evidence type="ECO:0000259" key="14">
    <source>
        <dbReference type="Pfam" id="PF02163"/>
    </source>
</evidence>
<dbReference type="GO" id="GO:0046872">
    <property type="term" value="F:metal ion binding"/>
    <property type="evidence" value="ECO:0007669"/>
    <property type="project" value="UniProtKB-KW"/>
</dbReference>
<keyword evidence="9" id="KW-0862">Zinc</keyword>
<organism evidence="15 16">
    <name type="scientific">Candidatus Woykebacteria bacterium RBG_16_43_9</name>
    <dbReference type="NCBI Taxonomy" id="1802596"/>
    <lineage>
        <taxon>Bacteria</taxon>
        <taxon>Candidatus Woykeibacteriota</taxon>
    </lineage>
</organism>
<dbReference type="GO" id="GO:0006508">
    <property type="term" value="P:proteolysis"/>
    <property type="evidence" value="ECO:0007669"/>
    <property type="project" value="UniProtKB-KW"/>
</dbReference>
<evidence type="ECO:0000256" key="5">
    <source>
        <dbReference type="ARBA" id="ARBA00022670"/>
    </source>
</evidence>
<feature type="domain" description="Peptidase M50" evidence="14">
    <location>
        <begin position="20"/>
        <end position="196"/>
    </location>
</feature>
<dbReference type="PANTHER" id="PTHR35864">
    <property type="entry name" value="ZINC METALLOPROTEASE MJ0611-RELATED"/>
    <property type="match status" value="1"/>
</dbReference>
<feature type="transmembrane region" description="Helical" evidence="13">
    <location>
        <begin position="102"/>
        <end position="121"/>
    </location>
</feature>
<keyword evidence="6 13" id="KW-0812">Transmembrane</keyword>
<keyword evidence="12 13" id="KW-0472">Membrane</keyword>
<sequence length="244" mass="26441">MNSFDLSNPFFVFPLILTVFAIITLVISMHEASHAYIANRLGDPTARLLGRVTLNPSAHIDPIGTVLVPLIMLIFTGFVFGWAKPTPINPLNFTNPRRDSAIVAFAGPASNLALAFVVGVLSRLIPLSSSDKTSIIVLALQSKFSILFDLIDGNITALLFLILAVVIVLNLILAIFNLLPIPPLDGYKILLGIVSKEAALRLSVLESYGPIILLIFIFFFFQLLSPIIGGLLGLLINLFTGTFI</sequence>
<keyword evidence="10 13" id="KW-1133">Transmembrane helix</keyword>
<evidence type="ECO:0000313" key="16">
    <source>
        <dbReference type="Proteomes" id="UP000176389"/>
    </source>
</evidence>
<evidence type="ECO:0000256" key="1">
    <source>
        <dbReference type="ARBA" id="ARBA00001947"/>
    </source>
</evidence>
<comment type="cofactor">
    <cofactor evidence="1">
        <name>Zn(2+)</name>
        <dbReference type="ChEBI" id="CHEBI:29105"/>
    </cofactor>
</comment>
<feature type="transmembrane region" description="Helical" evidence="13">
    <location>
        <begin position="6"/>
        <end position="27"/>
    </location>
</feature>
<keyword evidence="4" id="KW-1003">Cell membrane</keyword>
<feature type="transmembrane region" description="Helical" evidence="13">
    <location>
        <begin position="211"/>
        <end position="239"/>
    </location>
</feature>
<dbReference type="InterPro" id="IPR044537">
    <property type="entry name" value="Rip2-like"/>
</dbReference>
<dbReference type="GO" id="GO:0005886">
    <property type="term" value="C:plasma membrane"/>
    <property type="evidence" value="ECO:0007669"/>
    <property type="project" value="UniProtKB-SubCell"/>
</dbReference>
<feature type="transmembrane region" description="Helical" evidence="13">
    <location>
        <begin position="157"/>
        <end position="179"/>
    </location>
</feature>
<proteinExistence type="inferred from homology"/>
<reference evidence="15 16" key="1">
    <citation type="journal article" date="2016" name="Nat. Commun.">
        <title>Thousands of microbial genomes shed light on interconnected biogeochemical processes in an aquifer system.</title>
        <authorList>
            <person name="Anantharaman K."/>
            <person name="Brown C.T."/>
            <person name="Hug L.A."/>
            <person name="Sharon I."/>
            <person name="Castelle C.J."/>
            <person name="Probst A.J."/>
            <person name="Thomas B.C."/>
            <person name="Singh A."/>
            <person name="Wilkins M.J."/>
            <person name="Karaoz U."/>
            <person name="Brodie E.L."/>
            <person name="Williams K.H."/>
            <person name="Hubbard S.S."/>
            <person name="Banfield J.F."/>
        </authorList>
    </citation>
    <scope>NUCLEOTIDE SEQUENCE [LARGE SCALE GENOMIC DNA]</scope>
</reference>
<evidence type="ECO:0000256" key="12">
    <source>
        <dbReference type="ARBA" id="ARBA00023136"/>
    </source>
</evidence>
<dbReference type="Proteomes" id="UP000176389">
    <property type="component" value="Unassembled WGS sequence"/>
</dbReference>
<evidence type="ECO:0000313" key="15">
    <source>
        <dbReference type="EMBL" id="OGY26046.1"/>
    </source>
</evidence>
<dbReference type="InterPro" id="IPR008915">
    <property type="entry name" value="Peptidase_M50"/>
</dbReference>
<protein>
    <recommendedName>
        <fullName evidence="14">Peptidase M50 domain-containing protein</fullName>
    </recommendedName>
</protein>
<evidence type="ECO:0000256" key="9">
    <source>
        <dbReference type="ARBA" id="ARBA00022833"/>
    </source>
</evidence>
<dbReference type="CDD" id="cd06158">
    <property type="entry name" value="S2P-M50_like_1"/>
    <property type="match status" value="1"/>
</dbReference>
<comment type="subcellular location">
    <subcellularLocation>
        <location evidence="2">Cell membrane</location>
        <topology evidence="2">Multi-pass membrane protein</topology>
    </subcellularLocation>
</comment>
<accession>A0A1G1WEC6</accession>
<gene>
    <name evidence="15" type="ORF">A2Z11_04110</name>
</gene>
<keyword evidence="11" id="KW-0482">Metalloprotease</keyword>
<dbReference type="STRING" id="1802596.A2Z11_04110"/>
<evidence type="ECO:0000256" key="2">
    <source>
        <dbReference type="ARBA" id="ARBA00004651"/>
    </source>
</evidence>
<dbReference type="EMBL" id="MHCS01000033">
    <property type="protein sequence ID" value="OGY26046.1"/>
    <property type="molecule type" value="Genomic_DNA"/>
</dbReference>
<evidence type="ECO:0000256" key="10">
    <source>
        <dbReference type="ARBA" id="ARBA00022989"/>
    </source>
</evidence>
<dbReference type="AlphaFoldDB" id="A0A1G1WEC6"/>
<keyword evidence="5" id="KW-0645">Protease</keyword>
<dbReference type="GO" id="GO:0008237">
    <property type="term" value="F:metallopeptidase activity"/>
    <property type="evidence" value="ECO:0007669"/>
    <property type="project" value="UniProtKB-KW"/>
</dbReference>
<feature type="transmembrane region" description="Helical" evidence="13">
    <location>
        <begin position="63"/>
        <end position="82"/>
    </location>
</feature>
<evidence type="ECO:0000256" key="13">
    <source>
        <dbReference type="SAM" id="Phobius"/>
    </source>
</evidence>
<dbReference type="InterPro" id="IPR052348">
    <property type="entry name" value="Metallopeptidase_M50B"/>
</dbReference>
<dbReference type="PANTHER" id="PTHR35864:SF1">
    <property type="entry name" value="ZINC METALLOPROTEASE YWHC-RELATED"/>
    <property type="match status" value="1"/>
</dbReference>